<dbReference type="InterPro" id="IPR030678">
    <property type="entry name" value="Peptide/Ni-bd"/>
</dbReference>
<accession>A0A323UN48</accession>
<dbReference type="GO" id="GO:0015833">
    <property type="term" value="P:peptide transport"/>
    <property type="evidence" value="ECO:0007669"/>
    <property type="project" value="TreeGrafter"/>
</dbReference>
<dbReference type="GO" id="GO:0043190">
    <property type="term" value="C:ATP-binding cassette (ABC) transporter complex"/>
    <property type="evidence" value="ECO:0007669"/>
    <property type="project" value="InterPro"/>
</dbReference>
<reference evidence="5 6" key="1">
    <citation type="submission" date="2018-06" db="EMBL/GenBank/DDBJ databases">
        <title>Draft Whole-Genome Sequence of the purple photosynthetic bacterium Rhodospeudomonas palustris XCP.</title>
        <authorList>
            <person name="Rayyan A."/>
            <person name="Meyer T.E."/>
            <person name="Kyndt J.A."/>
        </authorList>
    </citation>
    <scope>NUCLEOTIDE SEQUENCE [LARGE SCALE GENOMIC DNA]</scope>
    <source>
        <strain evidence="5 6">XCP</strain>
    </source>
</reference>
<evidence type="ECO:0000256" key="2">
    <source>
        <dbReference type="ARBA" id="ARBA00005695"/>
    </source>
</evidence>
<dbReference type="InterPro" id="IPR000914">
    <property type="entry name" value="SBP_5_dom"/>
</dbReference>
<organism evidence="5 6">
    <name type="scientific">Rhodopseudomonas palustris</name>
    <dbReference type="NCBI Taxonomy" id="1076"/>
    <lineage>
        <taxon>Bacteria</taxon>
        <taxon>Pseudomonadati</taxon>
        <taxon>Pseudomonadota</taxon>
        <taxon>Alphaproteobacteria</taxon>
        <taxon>Hyphomicrobiales</taxon>
        <taxon>Nitrobacteraceae</taxon>
        <taxon>Rhodopseudomonas</taxon>
    </lineage>
</organism>
<dbReference type="InterPro" id="IPR039424">
    <property type="entry name" value="SBP_5"/>
</dbReference>
<comment type="similarity">
    <text evidence="2">Belongs to the bacterial solute-binding protein 5 family.</text>
</comment>
<dbReference type="PANTHER" id="PTHR30290">
    <property type="entry name" value="PERIPLASMIC BINDING COMPONENT OF ABC TRANSPORTER"/>
    <property type="match status" value="1"/>
</dbReference>
<dbReference type="PANTHER" id="PTHR30290:SF83">
    <property type="entry name" value="ABC TRANSPORTER SUBSTRATE-BINDING PROTEIN"/>
    <property type="match status" value="1"/>
</dbReference>
<dbReference type="GO" id="GO:0030288">
    <property type="term" value="C:outer membrane-bounded periplasmic space"/>
    <property type="evidence" value="ECO:0007669"/>
    <property type="project" value="UniProtKB-ARBA"/>
</dbReference>
<name>A0A323UN48_RHOPL</name>
<comment type="subcellular location">
    <subcellularLocation>
        <location evidence="1">Periplasm</location>
    </subcellularLocation>
</comment>
<gene>
    <name evidence="5" type="ORF">DNX69_01545</name>
</gene>
<dbReference type="OrthoDB" id="9803988at2"/>
<dbReference type="EMBL" id="QKQS01000003">
    <property type="protein sequence ID" value="PZA13771.1"/>
    <property type="molecule type" value="Genomic_DNA"/>
</dbReference>
<dbReference type="GO" id="GO:1904680">
    <property type="term" value="F:peptide transmembrane transporter activity"/>
    <property type="evidence" value="ECO:0007669"/>
    <property type="project" value="TreeGrafter"/>
</dbReference>
<dbReference type="PIRSF" id="PIRSF002741">
    <property type="entry name" value="MppA"/>
    <property type="match status" value="1"/>
</dbReference>
<comment type="caution">
    <text evidence="5">The sequence shown here is derived from an EMBL/GenBank/DDBJ whole genome shotgun (WGS) entry which is preliminary data.</text>
</comment>
<evidence type="ECO:0000259" key="4">
    <source>
        <dbReference type="Pfam" id="PF00496"/>
    </source>
</evidence>
<sequence length="507" mass="54400">MLTRRHLLAAALASAVIPAARASDRTLRVVGATGLAGEDATVSPYLVQNLEVGEGLFRVGPLGRIEPCLAIASETSADGLTWRFSLDPSAPFHDGTKVSSEIVASSIGRARQIPASALYRAPIGSIAAEDDSVVVRLDRPFAILPAILAAASSIILAPSSYAAAGQVGIPVGTGPFKIDSLVDNNILELSSARRQASPAAIARVRYLAVTDADTRARMVESRDAEIAYVVSPIAAERLARNSSLCVVRTPAPRLRYVMVNAADARLSDIRVRRALSLALDRAAAARAVLRNPGAAATGLMPPILPEWSSPGAATLDYNLAEAEALLQAAGWERQAEGPRRRGEQRLAFTLSTYAMRPELLPLATVMQAQWRKIGVDVAIETVMPERILQKSRHGSLELGLMTRSYFAVPDPVATLADDFLSTSSARGWGAVGWSSHELDDALLGYESTSSEPVRTAARQTITRILLDELPIIPHSWYEHVLAHTRQVTGVISDPFEASFRISRMQWA</sequence>
<evidence type="ECO:0000313" key="6">
    <source>
        <dbReference type="Proteomes" id="UP000248134"/>
    </source>
</evidence>
<dbReference type="SUPFAM" id="SSF53850">
    <property type="entry name" value="Periplasmic binding protein-like II"/>
    <property type="match status" value="1"/>
</dbReference>
<protein>
    <submittedName>
        <fullName evidence="5">ABC transporter substrate-binding protein</fullName>
    </submittedName>
</protein>
<dbReference type="Pfam" id="PF00496">
    <property type="entry name" value="SBP_bac_5"/>
    <property type="match status" value="1"/>
</dbReference>
<dbReference type="Gene3D" id="3.10.105.10">
    <property type="entry name" value="Dipeptide-binding Protein, Domain 3"/>
    <property type="match status" value="1"/>
</dbReference>
<evidence type="ECO:0000256" key="3">
    <source>
        <dbReference type="SAM" id="SignalP"/>
    </source>
</evidence>
<dbReference type="RefSeq" id="WP_110784269.1">
    <property type="nucleotide sequence ID" value="NZ_QKQS01000003.1"/>
</dbReference>
<keyword evidence="3" id="KW-0732">Signal</keyword>
<dbReference type="Proteomes" id="UP000248134">
    <property type="component" value="Unassembled WGS sequence"/>
</dbReference>
<evidence type="ECO:0000313" key="5">
    <source>
        <dbReference type="EMBL" id="PZA13771.1"/>
    </source>
</evidence>
<feature type="chain" id="PRO_5016327798" evidence="3">
    <location>
        <begin position="23"/>
        <end position="507"/>
    </location>
</feature>
<feature type="domain" description="Solute-binding protein family 5" evidence="4">
    <location>
        <begin position="65"/>
        <end position="420"/>
    </location>
</feature>
<proteinExistence type="inferred from homology"/>
<feature type="signal peptide" evidence="3">
    <location>
        <begin position="1"/>
        <end position="22"/>
    </location>
</feature>
<dbReference type="AlphaFoldDB" id="A0A323UN48"/>
<evidence type="ECO:0000256" key="1">
    <source>
        <dbReference type="ARBA" id="ARBA00004418"/>
    </source>
</evidence>
<dbReference type="Gene3D" id="3.40.190.10">
    <property type="entry name" value="Periplasmic binding protein-like II"/>
    <property type="match status" value="1"/>
</dbReference>